<evidence type="ECO:0000256" key="1">
    <source>
        <dbReference type="ARBA" id="ARBA00038473"/>
    </source>
</evidence>
<dbReference type="InterPro" id="IPR051478">
    <property type="entry name" value="Beta-lactamase-like_AB/R"/>
</dbReference>
<dbReference type="AlphaFoldDB" id="A0A166CAM8"/>
<dbReference type="Gene3D" id="3.40.710.10">
    <property type="entry name" value="DD-peptidase/beta-lactamase superfamily"/>
    <property type="match status" value="1"/>
</dbReference>
<dbReference type="Pfam" id="PF00144">
    <property type="entry name" value="Beta-lactamase"/>
    <property type="match status" value="1"/>
</dbReference>
<reference evidence="4 5" key="1">
    <citation type="journal article" date="2016" name="Mol. Biol. Evol.">
        <title>Comparative Genomics of Early-Diverging Mushroom-Forming Fungi Provides Insights into the Origins of Lignocellulose Decay Capabilities.</title>
        <authorList>
            <person name="Nagy L.G."/>
            <person name="Riley R."/>
            <person name="Tritt A."/>
            <person name="Adam C."/>
            <person name="Daum C."/>
            <person name="Floudas D."/>
            <person name="Sun H."/>
            <person name="Yadav J.S."/>
            <person name="Pangilinan J."/>
            <person name="Larsson K.H."/>
            <person name="Matsuura K."/>
            <person name="Barry K."/>
            <person name="Labutti K."/>
            <person name="Kuo R."/>
            <person name="Ohm R.A."/>
            <person name="Bhattacharya S.S."/>
            <person name="Shirouzu T."/>
            <person name="Yoshinaga Y."/>
            <person name="Martin F.M."/>
            <person name="Grigoriev I.V."/>
            <person name="Hibbett D.S."/>
        </authorList>
    </citation>
    <scope>NUCLEOTIDE SEQUENCE [LARGE SCALE GENOMIC DNA]</scope>
    <source>
        <strain evidence="4 5">CBS 109695</strain>
    </source>
</reference>
<feature type="domain" description="Beta-lactamase-related" evidence="2">
    <location>
        <begin position="96"/>
        <end position="477"/>
    </location>
</feature>
<dbReference type="PANTHER" id="PTHR22935">
    <property type="entry name" value="PENICILLIN-BINDING PROTEIN"/>
    <property type="match status" value="1"/>
</dbReference>
<dbReference type="PANTHER" id="PTHR22935:SF95">
    <property type="entry name" value="BETA-LACTAMASE-LIKE 1-RELATED"/>
    <property type="match status" value="1"/>
</dbReference>
<dbReference type="InterPro" id="IPR001466">
    <property type="entry name" value="Beta-lactam-related"/>
</dbReference>
<dbReference type="InterPro" id="IPR058664">
    <property type="entry name" value="ARB_00930-like_C"/>
</dbReference>
<dbReference type="STRING" id="436010.A0A166CAM8"/>
<protein>
    <submittedName>
        <fullName evidence="4">Beta-lactamase/transpeptidase-like protein</fullName>
    </submittedName>
</protein>
<evidence type="ECO:0000259" key="2">
    <source>
        <dbReference type="Pfam" id="PF00144"/>
    </source>
</evidence>
<evidence type="ECO:0000313" key="4">
    <source>
        <dbReference type="EMBL" id="KZP13456.1"/>
    </source>
</evidence>
<dbReference type="InterPro" id="IPR012338">
    <property type="entry name" value="Beta-lactam/transpept-like"/>
</dbReference>
<name>A0A166CAM8_9AGAM</name>
<evidence type="ECO:0000259" key="3">
    <source>
        <dbReference type="Pfam" id="PF26335"/>
    </source>
</evidence>
<comment type="similarity">
    <text evidence="1">Belongs to the beta-lactamase family.</text>
</comment>
<accession>A0A166CAM8</accession>
<sequence length="635" mass="68984">MSKEASVHTRGRPEFAPSRPASWKTIVFTAIVSSSFALFVDRYSGLRPVNGPPSTINQLAVPPTRRCRPPLPNIFTQRPIHTDEPQIQHALLEIDDIVRNAFSGNDIDGMAVAIVTPDAVIYEAGLGALKANETDPRKRGVVDRHSIFRIASGSKLFAVLETLILRERRASMVVYHFEWDDPITKFFPNFTYTAGGWADMHIASSSSVKASSAPAAPITLRQLATHMSGLGREYPRGDMKNWPHSMGGMGPPPLNGCPFPTVQETVEGLAKYPLVVPTYSYPVYSNAGMAVLGQAAVVANRNHERNLNGVTDIDVDSPGTWPALAKRDIFDRLGLNGSSFVVTPANVAHVAVAAENSDEVDLDFLDAMSASGGQMSSLSDYIKVMQMILDPSRPGSLLPPHVIREWLRPLHVWSDETTEVGMLWEIDKIADTHGRQLRIYQKSGSLDASRSVFAVNPEMNYGVAMLTTGSSGIASKVALDIFGQLQPSLDKLLTKNAVANYAGTWGSADQADSESGAVLIVQDGSLWISELKLNGTDVLRMTQGLSGDGSANEPGMPVMMWSTGRHDEFRVVFGDINSCIEQWTAIDSGFARGYPMDLIYFTDSQDTVEGYNGGQPLIMHIPSVGIQLLKTALLA</sequence>
<organism evidence="4 5">
    <name type="scientific">Athelia psychrophila</name>
    <dbReference type="NCBI Taxonomy" id="1759441"/>
    <lineage>
        <taxon>Eukaryota</taxon>
        <taxon>Fungi</taxon>
        <taxon>Dikarya</taxon>
        <taxon>Basidiomycota</taxon>
        <taxon>Agaricomycotina</taxon>
        <taxon>Agaricomycetes</taxon>
        <taxon>Agaricomycetidae</taxon>
        <taxon>Atheliales</taxon>
        <taxon>Atheliaceae</taxon>
        <taxon>Athelia</taxon>
    </lineage>
</organism>
<keyword evidence="5" id="KW-1185">Reference proteome</keyword>
<dbReference type="SUPFAM" id="SSF56601">
    <property type="entry name" value="beta-lactamase/transpeptidase-like"/>
    <property type="match status" value="1"/>
</dbReference>
<feature type="domain" description="Beta-lactamase-like ARB-00930-like C-terminal" evidence="3">
    <location>
        <begin position="495"/>
        <end position="602"/>
    </location>
</feature>
<dbReference type="Pfam" id="PF26335">
    <property type="entry name" value="ARB_00930_C"/>
    <property type="match status" value="1"/>
</dbReference>
<evidence type="ECO:0000313" key="5">
    <source>
        <dbReference type="Proteomes" id="UP000076532"/>
    </source>
</evidence>
<proteinExistence type="inferred from homology"/>
<dbReference type="EMBL" id="KV417632">
    <property type="protein sequence ID" value="KZP13456.1"/>
    <property type="molecule type" value="Genomic_DNA"/>
</dbReference>
<dbReference type="OrthoDB" id="428260at2759"/>
<dbReference type="Proteomes" id="UP000076532">
    <property type="component" value="Unassembled WGS sequence"/>
</dbReference>
<gene>
    <name evidence="4" type="ORF">FIBSPDRAFT_1049398</name>
</gene>